<dbReference type="InterPro" id="IPR013100">
    <property type="entry name" value="LEH"/>
</dbReference>
<protein>
    <recommendedName>
        <fullName evidence="1">Limonene-1,2-epoxide hydrolase domain-containing protein</fullName>
    </recommendedName>
</protein>
<dbReference type="Gene3D" id="3.10.450.50">
    <property type="match status" value="1"/>
</dbReference>
<proteinExistence type="predicted"/>
<dbReference type="SUPFAM" id="SSF54427">
    <property type="entry name" value="NTF2-like"/>
    <property type="match status" value="1"/>
</dbReference>
<name>A0A381U9U1_9ZZZZ</name>
<organism evidence="2">
    <name type="scientific">marine metagenome</name>
    <dbReference type="NCBI Taxonomy" id="408172"/>
    <lineage>
        <taxon>unclassified sequences</taxon>
        <taxon>metagenomes</taxon>
        <taxon>ecological metagenomes</taxon>
    </lineage>
</organism>
<dbReference type="EMBL" id="UINC01005977">
    <property type="protein sequence ID" value="SVA24724.1"/>
    <property type="molecule type" value="Genomic_DNA"/>
</dbReference>
<dbReference type="AlphaFoldDB" id="A0A381U9U1"/>
<accession>A0A381U9U1</accession>
<reference evidence="2" key="1">
    <citation type="submission" date="2018-05" db="EMBL/GenBank/DDBJ databases">
        <authorList>
            <person name="Lanie J.A."/>
            <person name="Ng W.-L."/>
            <person name="Kazmierczak K.M."/>
            <person name="Andrzejewski T.M."/>
            <person name="Davidsen T.M."/>
            <person name="Wayne K.J."/>
            <person name="Tettelin H."/>
            <person name="Glass J.I."/>
            <person name="Rusch D."/>
            <person name="Podicherti R."/>
            <person name="Tsui H.-C.T."/>
            <person name="Winkler M.E."/>
        </authorList>
    </citation>
    <scope>NUCLEOTIDE SEQUENCE</scope>
</reference>
<gene>
    <name evidence="2" type="ORF">METZ01_LOCUS77578</name>
</gene>
<dbReference type="Pfam" id="PF07858">
    <property type="entry name" value="LEH"/>
    <property type="match status" value="1"/>
</dbReference>
<feature type="domain" description="Limonene-1,2-epoxide hydrolase" evidence="1">
    <location>
        <begin position="3"/>
        <end position="117"/>
    </location>
</feature>
<dbReference type="InterPro" id="IPR032710">
    <property type="entry name" value="NTF2-like_dom_sf"/>
</dbReference>
<sequence>MSDNVQTIKAFIAAWSNLDVDELVGYFCEDGIYYNMPAQPVQGHEKLKLFIEGFIAKWTKTTWETLNIIGEGNVVIVERLDRTEVGDIKVDLPCCGVFEMEEGKIKIWRDYFDMGTYTKPFSKDEN</sequence>
<evidence type="ECO:0000259" key="1">
    <source>
        <dbReference type="Pfam" id="PF07858"/>
    </source>
</evidence>
<evidence type="ECO:0000313" key="2">
    <source>
        <dbReference type="EMBL" id="SVA24724.1"/>
    </source>
</evidence>